<dbReference type="PROSITE" id="PS51257">
    <property type="entry name" value="PROKAR_LIPOPROTEIN"/>
    <property type="match status" value="1"/>
</dbReference>
<dbReference type="InterPro" id="IPR033782">
    <property type="entry name" value="DUF5301"/>
</dbReference>
<keyword evidence="4" id="KW-1185">Reference proteome</keyword>
<feature type="signal peptide" evidence="1">
    <location>
        <begin position="1"/>
        <end position="26"/>
    </location>
</feature>
<dbReference type="AlphaFoldDB" id="A0A0R2HBP0"/>
<evidence type="ECO:0000313" key="4">
    <source>
        <dbReference type="Proteomes" id="UP000051841"/>
    </source>
</evidence>
<feature type="domain" description="DUF5301" evidence="2">
    <location>
        <begin position="29"/>
        <end position="115"/>
    </location>
</feature>
<gene>
    <name evidence="3" type="ORF">IV49_GL001321</name>
</gene>
<keyword evidence="1" id="KW-0732">Signal</keyword>
<comment type="caution">
    <text evidence="3">The sequence shown here is derived from an EMBL/GenBank/DDBJ whole genome shotgun (WGS) entry which is preliminary data.</text>
</comment>
<evidence type="ECO:0000313" key="3">
    <source>
        <dbReference type="EMBL" id="KRN47813.1"/>
    </source>
</evidence>
<dbReference type="PATRIC" id="fig|1410657.5.peg.1366"/>
<dbReference type="EMBL" id="JQBL01000034">
    <property type="protein sequence ID" value="KRN47813.1"/>
    <property type="molecule type" value="Genomic_DNA"/>
</dbReference>
<accession>A0A0R2HBP0</accession>
<sequence>MEDGMMKKLFACFLCLLLVACGKEHAPLVEKTDNLESIIVLFSDKSNVYKDKNDMSSIINYLKKAQWTAESINDTPDKKEYGTITLKYKSEETKIYCYTEDNKQYFESPYIGVYEQVQALDTFLAKLSNE</sequence>
<evidence type="ECO:0000256" key="1">
    <source>
        <dbReference type="SAM" id="SignalP"/>
    </source>
</evidence>
<protein>
    <recommendedName>
        <fullName evidence="2">DUF5301 domain-containing protein</fullName>
    </recommendedName>
</protein>
<organism evidence="3 4">
    <name type="scientific">Kandleria vitulina DSM 20405</name>
    <dbReference type="NCBI Taxonomy" id="1410657"/>
    <lineage>
        <taxon>Bacteria</taxon>
        <taxon>Bacillati</taxon>
        <taxon>Bacillota</taxon>
        <taxon>Erysipelotrichia</taxon>
        <taxon>Erysipelotrichales</taxon>
        <taxon>Coprobacillaceae</taxon>
        <taxon>Kandleria</taxon>
    </lineage>
</organism>
<evidence type="ECO:0000259" key="2">
    <source>
        <dbReference type="Pfam" id="PF17225"/>
    </source>
</evidence>
<dbReference type="Gene3D" id="2.60.40.4250">
    <property type="match status" value="1"/>
</dbReference>
<proteinExistence type="predicted"/>
<name>A0A0R2HBP0_9FIRM</name>
<dbReference type="Pfam" id="PF17225">
    <property type="entry name" value="DUF5301"/>
    <property type="match status" value="1"/>
</dbReference>
<dbReference type="Proteomes" id="UP000051841">
    <property type="component" value="Unassembled WGS sequence"/>
</dbReference>
<reference evidence="3 4" key="1">
    <citation type="journal article" date="2015" name="Genome Announc.">
        <title>Expanding the biotechnology potential of lactobacilli through comparative genomics of 213 strains and associated genera.</title>
        <authorList>
            <person name="Sun Z."/>
            <person name="Harris H.M."/>
            <person name="McCann A."/>
            <person name="Guo C."/>
            <person name="Argimon S."/>
            <person name="Zhang W."/>
            <person name="Yang X."/>
            <person name="Jeffery I.B."/>
            <person name="Cooney J.C."/>
            <person name="Kagawa T.F."/>
            <person name="Liu W."/>
            <person name="Song Y."/>
            <person name="Salvetti E."/>
            <person name="Wrobel A."/>
            <person name="Rasinkangas P."/>
            <person name="Parkhill J."/>
            <person name="Rea M.C."/>
            <person name="O'Sullivan O."/>
            <person name="Ritari J."/>
            <person name="Douillard F.P."/>
            <person name="Paul Ross R."/>
            <person name="Yang R."/>
            <person name="Briner A.E."/>
            <person name="Felis G.E."/>
            <person name="de Vos W.M."/>
            <person name="Barrangou R."/>
            <person name="Klaenhammer T.R."/>
            <person name="Caufield P.W."/>
            <person name="Cui Y."/>
            <person name="Zhang H."/>
            <person name="O'Toole P.W."/>
        </authorList>
    </citation>
    <scope>NUCLEOTIDE SEQUENCE [LARGE SCALE GENOMIC DNA]</scope>
    <source>
        <strain evidence="3 4">DSM 20405</strain>
    </source>
</reference>
<feature type="chain" id="PRO_5006417679" description="DUF5301 domain-containing protein" evidence="1">
    <location>
        <begin position="27"/>
        <end position="130"/>
    </location>
</feature>